<proteinExistence type="predicted"/>
<reference evidence="9 10" key="1">
    <citation type="journal article" date="2018" name="bioRxiv">
        <title>Evidence of independent acquisition and adaption of ultra-small bacteria to human hosts across the highly diverse yet reduced genomes of the phylum Saccharibacteria.</title>
        <authorList>
            <person name="McLean J.S."/>
            <person name="Bor B."/>
            <person name="To T.T."/>
            <person name="Liu Q."/>
            <person name="Kearns K.A."/>
            <person name="Solden L.M."/>
            <person name="Wrighton K.C."/>
            <person name="He X."/>
            <person name="Shi W."/>
        </authorList>
    </citation>
    <scope>NUCLEOTIDE SEQUENCE [LARGE SCALE GENOMIC DNA]</scope>
    <source>
        <strain evidence="9 10">TM7_KMM_G3_1_HOT_351</strain>
    </source>
</reference>
<keyword evidence="4" id="KW-0547">Nucleotide-binding</keyword>
<keyword evidence="5" id="KW-0418">Kinase</keyword>
<gene>
    <name evidence="9" type="primary">prs</name>
    <name evidence="9" type="ORF">G3KMM_00002</name>
</gene>
<dbReference type="SUPFAM" id="SSF53271">
    <property type="entry name" value="PRTase-like"/>
    <property type="match status" value="1"/>
</dbReference>
<name>A0ABY0FKJ3_9BACT</name>
<organism evidence="9 10">
    <name type="scientific">Candidatus Nanosyncoccus nanoralicus</name>
    <dbReference type="NCBI Taxonomy" id="2171996"/>
    <lineage>
        <taxon>Bacteria</taxon>
        <taxon>Candidatus Saccharimonadota</taxon>
        <taxon>Candidatus Nanosyncoccalia</taxon>
        <taxon>Candidatus Nanosyncoccales</taxon>
        <taxon>Candidatus Nanosyncoccaceae</taxon>
        <taxon>Candidatus Nanosyncoccus</taxon>
    </lineage>
</organism>
<evidence type="ECO:0000256" key="1">
    <source>
        <dbReference type="ARBA" id="ARBA00013247"/>
    </source>
</evidence>
<dbReference type="PANTHER" id="PTHR10210:SF32">
    <property type="entry name" value="RIBOSE-PHOSPHATE PYROPHOSPHOKINASE 2"/>
    <property type="match status" value="1"/>
</dbReference>
<dbReference type="Gene3D" id="3.40.50.2020">
    <property type="match status" value="2"/>
</dbReference>
<protein>
    <recommendedName>
        <fullName evidence="1">ribose-phosphate diphosphokinase</fullName>
        <ecNumber evidence="1">2.7.6.1</ecNumber>
    </recommendedName>
</protein>
<reference evidence="9 10" key="2">
    <citation type="journal article" date="2020" name="Cell Rep.">
        <title>Acquisition and Adaptation of Ultra-small Parasitic Reduced Genome Bacteria to Mammalian Hosts.</title>
        <authorList>
            <person name="McLean J.S."/>
            <person name="Bor B."/>
            <person name="Kerns K.A."/>
            <person name="Liu Q."/>
            <person name="To T.T."/>
            <person name="Solden L."/>
            <person name="Hendrickson E.L."/>
            <person name="Wrighton K."/>
            <person name="Shi W."/>
            <person name="He X."/>
        </authorList>
    </citation>
    <scope>NUCLEOTIDE SEQUENCE [LARGE SCALE GENOMIC DNA]</scope>
    <source>
        <strain evidence="9 10">TM7_KMM_G3_1_HOT_351</strain>
    </source>
</reference>
<dbReference type="InterPro" id="IPR029057">
    <property type="entry name" value="PRTase-like"/>
</dbReference>
<dbReference type="Pfam" id="PF13793">
    <property type="entry name" value="Pribosyltran_N"/>
    <property type="match status" value="1"/>
</dbReference>
<evidence type="ECO:0000313" key="9">
    <source>
        <dbReference type="EMBL" id="RYC73962.1"/>
    </source>
</evidence>
<dbReference type="GO" id="GO:0004749">
    <property type="term" value="F:ribose phosphate diphosphokinase activity"/>
    <property type="evidence" value="ECO:0007669"/>
    <property type="project" value="UniProtKB-EC"/>
</dbReference>
<evidence type="ECO:0000256" key="3">
    <source>
        <dbReference type="ARBA" id="ARBA00022727"/>
    </source>
</evidence>
<evidence type="ECO:0000256" key="7">
    <source>
        <dbReference type="ARBA" id="ARBA00049535"/>
    </source>
</evidence>
<evidence type="ECO:0000313" key="10">
    <source>
        <dbReference type="Proteomes" id="UP001191004"/>
    </source>
</evidence>
<evidence type="ECO:0000256" key="4">
    <source>
        <dbReference type="ARBA" id="ARBA00022741"/>
    </source>
</evidence>
<dbReference type="SMART" id="SM01400">
    <property type="entry name" value="Pribosyltran_N"/>
    <property type="match status" value="1"/>
</dbReference>
<dbReference type="InterPro" id="IPR000836">
    <property type="entry name" value="PRTase_dom"/>
</dbReference>
<dbReference type="InterPro" id="IPR029099">
    <property type="entry name" value="Pribosyltran_N"/>
</dbReference>
<evidence type="ECO:0000259" key="8">
    <source>
        <dbReference type="Pfam" id="PF13793"/>
    </source>
</evidence>
<evidence type="ECO:0000256" key="5">
    <source>
        <dbReference type="ARBA" id="ARBA00022777"/>
    </source>
</evidence>
<keyword evidence="3" id="KW-0545">Nucleotide biosynthesis</keyword>
<dbReference type="Proteomes" id="UP001191004">
    <property type="component" value="Unassembled WGS sequence"/>
</dbReference>
<dbReference type="RefSeq" id="WP_129603706.1">
    <property type="nucleotide sequence ID" value="NZ_PRLL01000001.1"/>
</dbReference>
<evidence type="ECO:0000256" key="2">
    <source>
        <dbReference type="ARBA" id="ARBA00022679"/>
    </source>
</evidence>
<comment type="catalytic activity">
    <reaction evidence="7">
        <text>D-ribose 5-phosphate + ATP = 5-phospho-alpha-D-ribose 1-diphosphate + AMP + H(+)</text>
        <dbReference type="Rhea" id="RHEA:15609"/>
        <dbReference type="ChEBI" id="CHEBI:15378"/>
        <dbReference type="ChEBI" id="CHEBI:30616"/>
        <dbReference type="ChEBI" id="CHEBI:58017"/>
        <dbReference type="ChEBI" id="CHEBI:78346"/>
        <dbReference type="ChEBI" id="CHEBI:456215"/>
        <dbReference type="EC" id="2.7.6.1"/>
    </reaction>
</comment>
<keyword evidence="10" id="KW-1185">Reference proteome</keyword>
<sequence length="311" mass="34527">MMKVDKSCLKNCILISGTDQILSQKIADNLGLKLVNRTSDTFSDGEVHVQILDDIRGKDVFIIQSTNPPIDQHLFPVLLLADAARRGFAKSINLVIPYFGYARQDRMAEPNTPISSKVIADILHSVAVNHVITIDLHSAQTQGFFDMTIENITLEKQFAAYIEKHYKKDSFAIASPDAGGVKRARKIADLVHCNDVIIIDKNRYVKNKSKVMNIIGDPKDKNIIIIDDMIDTAGTICHAAAALKEKGANHVSVMATHPVFSGNAYENLSKEDIDKIIVTNTLTVKPELTKVDFIDISEILAENIYQIFSHK</sequence>
<keyword evidence="2 9" id="KW-0808">Transferase</keyword>
<evidence type="ECO:0000256" key="6">
    <source>
        <dbReference type="ARBA" id="ARBA00022840"/>
    </source>
</evidence>
<dbReference type="EC" id="2.7.6.1" evidence="1"/>
<dbReference type="InterPro" id="IPR005946">
    <property type="entry name" value="Rib-P_diPkinase"/>
</dbReference>
<dbReference type="NCBIfam" id="TIGR01251">
    <property type="entry name" value="ribP_PPkin"/>
    <property type="match status" value="1"/>
</dbReference>
<dbReference type="PANTHER" id="PTHR10210">
    <property type="entry name" value="RIBOSE-PHOSPHATE DIPHOSPHOKINASE FAMILY MEMBER"/>
    <property type="match status" value="1"/>
</dbReference>
<feature type="domain" description="Ribose-phosphate pyrophosphokinase N-terminal" evidence="8">
    <location>
        <begin position="18"/>
        <end position="125"/>
    </location>
</feature>
<dbReference type="NCBIfam" id="NF002320">
    <property type="entry name" value="PRK01259.1"/>
    <property type="match status" value="1"/>
</dbReference>
<dbReference type="Pfam" id="PF14572">
    <property type="entry name" value="Pribosyl_synth"/>
    <property type="match status" value="1"/>
</dbReference>
<keyword evidence="6" id="KW-0067">ATP-binding</keyword>
<dbReference type="EMBL" id="PRLL01000001">
    <property type="protein sequence ID" value="RYC73962.1"/>
    <property type="molecule type" value="Genomic_DNA"/>
</dbReference>
<dbReference type="CDD" id="cd06223">
    <property type="entry name" value="PRTases_typeI"/>
    <property type="match status" value="1"/>
</dbReference>
<accession>A0ABY0FKJ3</accession>
<comment type="caution">
    <text evidence="9">The sequence shown here is derived from an EMBL/GenBank/DDBJ whole genome shotgun (WGS) entry which is preliminary data.</text>
</comment>